<dbReference type="InterPro" id="IPR000719">
    <property type="entry name" value="Prot_kinase_dom"/>
</dbReference>
<feature type="region of interest" description="Disordered" evidence="4">
    <location>
        <begin position="1"/>
        <end position="21"/>
    </location>
</feature>
<feature type="region of interest" description="Disordered" evidence="4">
    <location>
        <begin position="87"/>
        <end position="109"/>
    </location>
</feature>
<evidence type="ECO:0000313" key="7">
    <source>
        <dbReference type="EMBL" id="CAD6272209.1"/>
    </source>
</evidence>
<dbReference type="OrthoDB" id="4062651at2759"/>
<dbReference type="FunFam" id="3.30.200.20:FF:000376">
    <property type="entry name" value="Serine/threonine-protein kinase PBS1"/>
    <property type="match status" value="1"/>
</dbReference>
<dbReference type="SUPFAM" id="SSF56112">
    <property type="entry name" value="Protein kinase-like (PK-like)"/>
    <property type="match status" value="1"/>
</dbReference>
<keyword evidence="5" id="KW-1133">Transmembrane helix</keyword>
<proteinExistence type="predicted"/>
<dbReference type="PANTHER" id="PTHR47989:SF2">
    <property type="entry name" value="SERINE_THREONINE-PROTEIN KINASE PBL7-RELATED"/>
    <property type="match status" value="1"/>
</dbReference>
<feature type="region of interest" description="Disordered" evidence="4">
    <location>
        <begin position="240"/>
        <end position="262"/>
    </location>
</feature>
<organism evidence="7 8">
    <name type="scientific">Miscanthus lutarioriparius</name>
    <dbReference type="NCBI Taxonomy" id="422564"/>
    <lineage>
        <taxon>Eukaryota</taxon>
        <taxon>Viridiplantae</taxon>
        <taxon>Streptophyta</taxon>
        <taxon>Embryophyta</taxon>
        <taxon>Tracheophyta</taxon>
        <taxon>Spermatophyta</taxon>
        <taxon>Magnoliopsida</taxon>
        <taxon>Liliopsida</taxon>
        <taxon>Poales</taxon>
        <taxon>Poaceae</taxon>
        <taxon>PACMAD clade</taxon>
        <taxon>Panicoideae</taxon>
        <taxon>Andropogonodae</taxon>
        <taxon>Andropogoneae</taxon>
        <taxon>Saccharinae</taxon>
        <taxon>Miscanthus</taxon>
    </lineage>
</organism>
<dbReference type="Proteomes" id="UP000604825">
    <property type="component" value="Unassembled WGS sequence"/>
</dbReference>
<evidence type="ECO:0000256" key="5">
    <source>
        <dbReference type="SAM" id="Phobius"/>
    </source>
</evidence>
<gene>
    <name evidence="7" type="ORF">NCGR_LOCUS55484</name>
</gene>
<dbReference type="InterPro" id="IPR017441">
    <property type="entry name" value="Protein_kinase_ATP_BS"/>
</dbReference>
<keyword evidence="8" id="KW-1185">Reference proteome</keyword>
<dbReference type="PROSITE" id="PS00107">
    <property type="entry name" value="PROTEIN_KINASE_ATP"/>
    <property type="match status" value="1"/>
</dbReference>
<sequence>MADAFSPPSPPPAPSPSPVAAEDLADAPLAPWTFSPWPAPSGDHVSSGGRANPLFTILPVSALAIGLVLLVAVAVILAVTRRARPRQADAGGSCSGDGKPGAPPSSCGSHNTRCGYAGAGTGCIYAGRLGFSAQLPRSRGAQVFTYRELERATDGFSECNVVGRGAYGAVFRGRLADGTTAAIKRLRLDQRRQGEREFRIEVDLLSRMDSPYLVGLLGYCADQSHRLLVFEYMPNGSLKSHLHPPRPASSAAAEGQGLQLRPPPPLDWQTRLGIALDCARALEFLHEHSSPAVIHRDFNCSNVLLDHNYHARVSDFGMAKVGSNKADGQVVTRVLGTTGYLAPEYASTGKLTTKSDVYSYGVVLLELLTGRVPVDTQRPPGEHVLVSWALPRLTNRQELVQMVDPALKGQFALKDLIQVAAIAAMCVQTKAEYRPLMTDVVQSLIPIAKTTPAMSCSSTPLRPALQHVIFMGPQCGGHWIESAIN</sequence>
<dbReference type="GO" id="GO:0004672">
    <property type="term" value="F:protein kinase activity"/>
    <property type="evidence" value="ECO:0007669"/>
    <property type="project" value="InterPro"/>
</dbReference>
<dbReference type="InterPro" id="IPR011009">
    <property type="entry name" value="Kinase-like_dom_sf"/>
</dbReference>
<keyword evidence="5" id="KW-0472">Membrane</keyword>
<comment type="caution">
    <text evidence="7">The sequence shown here is derived from an EMBL/GenBank/DDBJ whole genome shotgun (WGS) entry which is preliminary data.</text>
</comment>
<protein>
    <recommendedName>
        <fullName evidence="6">Protein kinase domain-containing protein</fullName>
    </recommendedName>
</protein>
<feature type="compositionally biased region" description="Pro residues" evidence="4">
    <location>
        <begin position="7"/>
        <end position="17"/>
    </location>
</feature>
<dbReference type="PANTHER" id="PTHR47989">
    <property type="entry name" value="OS01G0750732 PROTEIN"/>
    <property type="match status" value="1"/>
</dbReference>
<dbReference type="Gene3D" id="1.10.510.10">
    <property type="entry name" value="Transferase(Phosphotransferase) domain 1"/>
    <property type="match status" value="1"/>
</dbReference>
<dbReference type="InterPro" id="IPR001245">
    <property type="entry name" value="Ser-Thr/Tyr_kinase_cat_dom"/>
</dbReference>
<evidence type="ECO:0000259" key="6">
    <source>
        <dbReference type="PROSITE" id="PS50011"/>
    </source>
</evidence>
<keyword evidence="1 3" id="KW-0547">Nucleotide-binding</keyword>
<feature type="transmembrane region" description="Helical" evidence="5">
    <location>
        <begin position="54"/>
        <end position="79"/>
    </location>
</feature>
<evidence type="ECO:0000256" key="3">
    <source>
        <dbReference type="PROSITE-ProRule" id="PRU10141"/>
    </source>
</evidence>
<evidence type="ECO:0000313" key="8">
    <source>
        <dbReference type="Proteomes" id="UP000604825"/>
    </source>
</evidence>
<dbReference type="FunFam" id="1.10.510.10:FF:000051">
    <property type="entry name" value="Receptor-like serine/threonine-protein kinase ALE2"/>
    <property type="match status" value="1"/>
</dbReference>
<accession>A0A811RNU3</accession>
<feature type="domain" description="Protein kinase" evidence="6">
    <location>
        <begin position="156"/>
        <end position="454"/>
    </location>
</feature>
<dbReference type="AlphaFoldDB" id="A0A811RNU3"/>
<keyword evidence="2 3" id="KW-0067">ATP-binding</keyword>
<name>A0A811RNU3_9POAL</name>
<dbReference type="Gene3D" id="3.30.200.20">
    <property type="entry name" value="Phosphorylase Kinase, domain 1"/>
    <property type="match status" value="1"/>
</dbReference>
<evidence type="ECO:0000256" key="2">
    <source>
        <dbReference type="ARBA" id="ARBA00022840"/>
    </source>
</evidence>
<evidence type="ECO:0000256" key="4">
    <source>
        <dbReference type="SAM" id="MobiDB-lite"/>
    </source>
</evidence>
<dbReference type="Pfam" id="PF07714">
    <property type="entry name" value="PK_Tyr_Ser-Thr"/>
    <property type="match status" value="1"/>
</dbReference>
<keyword evidence="5" id="KW-0812">Transmembrane</keyword>
<reference evidence="7" key="1">
    <citation type="submission" date="2020-10" db="EMBL/GenBank/DDBJ databases">
        <authorList>
            <person name="Han B."/>
            <person name="Lu T."/>
            <person name="Zhao Q."/>
            <person name="Huang X."/>
            <person name="Zhao Y."/>
        </authorList>
    </citation>
    <scope>NUCLEOTIDE SEQUENCE</scope>
</reference>
<dbReference type="EMBL" id="CAJGYO010000016">
    <property type="protein sequence ID" value="CAD6272209.1"/>
    <property type="molecule type" value="Genomic_DNA"/>
</dbReference>
<dbReference type="GO" id="GO:0005524">
    <property type="term" value="F:ATP binding"/>
    <property type="evidence" value="ECO:0007669"/>
    <property type="project" value="UniProtKB-UniRule"/>
</dbReference>
<dbReference type="CDD" id="cd14066">
    <property type="entry name" value="STKc_IRAK"/>
    <property type="match status" value="1"/>
</dbReference>
<evidence type="ECO:0000256" key="1">
    <source>
        <dbReference type="ARBA" id="ARBA00022741"/>
    </source>
</evidence>
<dbReference type="PROSITE" id="PS50011">
    <property type="entry name" value="PROTEIN_KINASE_DOM"/>
    <property type="match status" value="1"/>
</dbReference>
<feature type="binding site" evidence="3">
    <location>
        <position position="184"/>
    </location>
    <ligand>
        <name>ATP</name>
        <dbReference type="ChEBI" id="CHEBI:30616"/>
    </ligand>
</feature>